<feature type="compositionally biased region" description="Basic and acidic residues" evidence="1">
    <location>
        <begin position="113"/>
        <end position="125"/>
    </location>
</feature>
<feature type="region of interest" description="Disordered" evidence="1">
    <location>
        <begin position="212"/>
        <end position="295"/>
    </location>
</feature>
<dbReference type="Proteomes" id="UP000275408">
    <property type="component" value="Unassembled WGS sequence"/>
</dbReference>
<feature type="region of interest" description="Disordered" evidence="1">
    <location>
        <begin position="37"/>
        <end position="82"/>
    </location>
</feature>
<feature type="compositionally biased region" description="Polar residues" evidence="1">
    <location>
        <begin position="269"/>
        <end position="281"/>
    </location>
</feature>
<keyword evidence="2" id="KW-1133">Transmembrane helix</keyword>
<keyword evidence="2" id="KW-0472">Membrane</keyword>
<feature type="compositionally biased region" description="Basic residues" evidence="1">
    <location>
        <begin position="57"/>
        <end position="66"/>
    </location>
</feature>
<feature type="non-terminal residue" evidence="4">
    <location>
        <position position="1"/>
    </location>
</feature>
<feature type="transmembrane region" description="Helical" evidence="2">
    <location>
        <begin position="498"/>
        <end position="516"/>
    </location>
</feature>
<dbReference type="InterPro" id="IPR037847">
    <property type="entry name" value="GRAMDC4"/>
</dbReference>
<evidence type="ECO:0000256" key="1">
    <source>
        <dbReference type="SAM" id="MobiDB-lite"/>
    </source>
</evidence>
<feature type="transmembrane region" description="Helical" evidence="2">
    <location>
        <begin position="400"/>
        <end position="425"/>
    </location>
</feature>
<dbReference type="CDD" id="cd13221">
    <property type="entry name" value="PH-GRAM_GRAMDC4"/>
    <property type="match status" value="1"/>
</dbReference>
<feature type="domain" description="GRAM" evidence="3">
    <location>
        <begin position="577"/>
        <end position="686"/>
    </location>
</feature>
<evidence type="ECO:0000313" key="4">
    <source>
        <dbReference type="EMBL" id="RMX57680.1"/>
    </source>
</evidence>
<dbReference type="STRING" id="46731.A0A3M6UVM7"/>
<name>A0A3M6UVM7_POCDA</name>
<gene>
    <name evidence="4" type="ORF">pdam_00004958</name>
</gene>
<dbReference type="GO" id="GO:0034164">
    <property type="term" value="P:negative regulation of toll-like receptor 9 signaling pathway"/>
    <property type="evidence" value="ECO:0007669"/>
    <property type="project" value="TreeGrafter"/>
</dbReference>
<dbReference type="PANTHER" id="PTHR37402:SF1">
    <property type="entry name" value="GRAM DOMAIN-CONTAINING PROTEIN 4"/>
    <property type="match status" value="1"/>
</dbReference>
<dbReference type="InterPro" id="IPR011993">
    <property type="entry name" value="PH-like_dom_sf"/>
</dbReference>
<feature type="region of interest" description="Disordered" evidence="1">
    <location>
        <begin position="557"/>
        <end position="576"/>
    </location>
</feature>
<feature type="compositionally biased region" description="Basic and acidic residues" evidence="1">
    <location>
        <begin position="67"/>
        <end position="82"/>
    </location>
</feature>
<accession>A0A3M6UVM7</accession>
<dbReference type="Gene3D" id="2.30.29.30">
    <property type="entry name" value="Pleckstrin-homology domain (PH domain)/Phosphotyrosine-binding domain (PTB)"/>
    <property type="match status" value="1"/>
</dbReference>
<keyword evidence="5" id="KW-1185">Reference proteome</keyword>
<sequence length="698" mass="77987">APPALTGNRAQAREDLNLEQNKQVTYCERGEISGNMLRSAFRGKQATDSTKNENRGKTSHGRSHSFFHRDGGHEDAKNTNGDHENLNALVAETVGCSTHGEVLTTDFSHEFLESTHSSSSDKESLNEEDGSAKPTLHEIHGGKGNCDQKVTPNRGEFSSSEREIYETQLAQLQEQLVNTMIDYQDMSVQLEKLKAVDVQKLQKEIQEERAKNNELREKLKQKQKSSSSKLHRKNASRIDPRSKSGHQGTDPERDQGDDWVYLGGENESHTLSHVTNGSQGTHPEENQESCEVLDSSHARDQLEEQAAVESVDGDGQKVQRFKTKLEMWKAKVIDILGDRLWDFVNDEPEDTDEEDGEGDPLAIKTLKENINRFSTGIKPITGFIKSVGKVLTWSNPTASFLIFVVYMYSVWYGYLLSLILFTMIWKLFMNYLHAKGIARNLGFTDELKEEAGASEDHSWSDKFQLVLQVARKVQNTLGKMANSLEKVKNLLTWQHPVATRKLFTVLNIAFVASLGLRGPTLFMLLGLSFGVKLFIVNPIYHRFPKILGRSTLATSSSSPSSSSSHHQIGPHSNPVAEKFRLPSSEIVLPGWEEGKRCALLDKDKPFSSVKHGKLFLTQSYLCFEKTRSSSGKHIVIKLDTIISLSKAKPIAIMPGTGMALEVNVRGLDKPYIFGGIIGRDDVFESIRATGRTGNFPWV</sequence>
<dbReference type="InterPro" id="IPR037845">
    <property type="entry name" value="GRAMDC4_PH-GRAM"/>
</dbReference>
<dbReference type="OrthoDB" id="1708389at2759"/>
<feature type="compositionally biased region" description="Basic residues" evidence="1">
    <location>
        <begin position="221"/>
        <end position="235"/>
    </location>
</feature>
<dbReference type="EMBL" id="RCHS01000623">
    <property type="protein sequence ID" value="RMX57680.1"/>
    <property type="molecule type" value="Genomic_DNA"/>
</dbReference>
<evidence type="ECO:0000256" key="2">
    <source>
        <dbReference type="SAM" id="Phobius"/>
    </source>
</evidence>
<organism evidence="4 5">
    <name type="scientific">Pocillopora damicornis</name>
    <name type="common">Cauliflower coral</name>
    <name type="synonym">Millepora damicornis</name>
    <dbReference type="NCBI Taxonomy" id="46731"/>
    <lineage>
        <taxon>Eukaryota</taxon>
        <taxon>Metazoa</taxon>
        <taxon>Cnidaria</taxon>
        <taxon>Anthozoa</taxon>
        <taxon>Hexacorallia</taxon>
        <taxon>Scleractinia</taxon>
        <taxon>Astrocoeniina</taxon>
        <taxon>Pocilloporidae</taxon>
        <taxon>Pocillopora</taxon>
    </lineage>
</organism>
<evidence type="ECO:0000313" key="5">
    <source>
        <dbReference type="Proteomes" id="UP000275408"/>
    </source>
</evidence>
<evidence type="ECO:0000259" key="3">
    <source>
        <dbReference type="Pfam" id="PF02893"/>
    </source>
</evidence>
<dbReference type="PANTHER" id="PTHR37402">
    <property type="entry name" value="GRAM DOMAIN-CONTAINING PROTEIN 4"/>
    <property type="match status" value="1"/>
</dbReference>
<comment type="caution">
    <text evidence="4">The sequence shown here is derived from an EMBL/GenBank/DDBJ whole genome shotgun (WGS) entry which is preliminary data.</text>
</comment>
<dbReference type="Pfam" id="PF02893">
    <property type="entry name" value="GRAM"/>
    <property type="match status" value="1"/>
</dbReference>
<dbReference type="InterPro" id="IPR004182">
    <property type="entry name" value="GRAM"/>
</dbReference>
<dbReference type="AlphaFoldDB" id="A0A3M6UVM7"/>
<proteinExistence type="predicted"/>
<keyword evidence="2" id="KW-0812">Transmembrane</keyword>
<feature type="region of interest" description="Disordered" evidence="1">
    <location>
        <begin position="113"/>
        <end position="161"/>
    </location>
</feature>
<reference evidence="4 5" key="1">
    <citation type="journal article" date="2018" name="Sci. Rep.">
        <title>Comparative analysis of the Pocillopora damicornis genome highlights role of immune system in coral evolution.</title>
        <authorList>
            <person name="Cunning R."/>
            <person name="Bay R.A."/>
            <person name="Gillette P."/>
            <person name="Baker A.C."/>
            <person name="Traylor-Knowles N."/>
        </authorList>
    </citation>
    <scope>NUCLEOTIDE SEQUENCE [LARGE SCALE GENOMIC DNA]</scope>
    <source>
        <strain evidence="4">RSMAS</strain>
        <tissue evidence="4">Whole animal</tissue>
    </source>
</reference>
<dbReference type="GO" id="GO:0006915">
    <property type="term" value="P:apoptotic process"/>
    <property type="evidence" value="ECO:0007669"/>
    <property type="project" value="InterPro"/>
</dbReference>
<protein>
    <recommendedName>
        <fullName evidence="3">GRAM domain-containing protein</fullName>
    </recommendedName>
</protein>